<keyword evidence="1" id="KW-0472">Membrane</keyword>
<evidence type="ECO:0000256" key="1">
    <source>
        <dbReference type="SAM" id="Phobius"/>
    </source>
</evidence>
<comment type="caution">
    <text evidence="2">The sequence shown here is derived from an EMBL/GenBank/DDBJ whole genome shotgun (WGS) entry which is preliminary data.</text>
</comment>
<keyword evidence="3" id="KW-1185">Reference proteome</keyword>
<keyword evidence="1" id="KW-0812">Transmembrane</keyword>
<name>A0ABU3U281_9FLAO</name>
<dbReference type="RefSeq" id="WP_316660220.1">
    <property type="nucleotide sequence ID" value="NZ_JAWHTF010000001.1"/>
</dbReference>
<keyword evidence="1" id="KW-1133">Transmembrane helix</keyword>
<protein>
    <submittedName>
        <fullName evidence="2">Uncharacterized protein</fullName>
    </submittedName>
</protein>
<proteinExistence type="predicted"/>
<feature type="transmembrane region" description="Helical" evidence="1">
    <location>
        <begin position="20"/>
        <end position="41"/>
    </location>
</feature>
<dbReference type="EMBL" id="JAWHTF010000001">
    <property type="protein sequence ID" value="MDU8884522.1"/>
    <property type="molecule type" value="Genomic_DNA"/>
</dbReference>
<reference evidence="2 3" key="1">
    <citation type="submission" date="2023-10" db="EMBL/GenBank/DDBJ databases">
        <title>Marimonas sp. nov. isolated from tidal mud flat.</title>
        <authorList>
            <person name="Jaincy N.J."/>
            <person name="Srinivasan S."/>
            <person name="Lee S.-S."/>
        </authorList>
    </citation>
    <scope>NUCLEOTIDE SEQUENCE [LARGE SCALE GENOMIC DNA]</scope>
    <source>
        <strain evidence="2 3">MJ-SS3</strain>
    </source>
</reference>
<accession>A0ABU3U281</accession>
<sequence>MRRKQNKRYNNFFDNYKNKVGGTVFLGFVYVVIGVVAYLIYTLLQ</sequence>
<evidence type="ECO:0000313" key="3">
    <source>
        <dbReference type="Proteomes" id="UP001268651"/>
    </source>
</evidence>
<dbReference type="Proteomes" id="UP001268651">
    <property type="component" value="Unassembled WGS sequence"/>
</dbReference>
<evidence type="ECO:0000313" key="2">
    <source>
        <dbReference type="EMBL" id="MDU8884522.1"/>
    </source>
</evidence>
<organism evidence="2 3">
    <name type="scientific">Gilvirhabdus luticola</name>
    <dbReference type="NCBI Taxonomy" id="3079858"/>
    <lineage>
        <taxon>Bacteria</taxon>
        <taxon>Pseudomonadati</taxon>
        <taxon>Bacteroidota</taxon>
        <taxon>Flavobacteriia</taxon>
        <taxon>Flavobacteriales</taxon>
        <taxon>Flavobacteriaceae</taxon>
        <taxon>Gilvirhabdus</taxon>
    </lineage>
</organism>
<gene>
    <name evidence="2" type="ORF">RXV94_00005</name>
</gene>